<evidence type="ECO:0000313" key="3">
    <source>
        <dbReference type="Proteomes" id="UP000239589"/>
    </source>
</evidence>
<dbReference type="AlphaFoldDB" id="A0A2S6CTD5"/>
<dbReference type="OrthoDB" id="1016932at2"/>
<dbReference type="RefSeq" id="WP_104388149.1">
    <property type="nucleotide sequence ID" value="NZ_PGEM01000083.1"/>
</dbReference>
<organism evidence="2 3">
    <name type="scientific">Cuspidothrix issatschenkoi CHARLIE-1</name>
    <dbReference type="NCBI Taxonomy" id="2052836"/>
    <lineage>
        <taxon>Bacteria</taxon>
        <taxon>Bacillati</taxon>
        <taxon>Cyanobacteriota</taxon>
        <taxon>Cyanophyceae</taxon>
        <taxon>Nostocales</taxon>
        <taxon>Aphanizomenonaceae</taxon>
        <taxon>Cuspidothrix</taxon>
    </lineage>
</organism>
<sequence length="247" mass="30066">MNINFEDFTELQYRYLLQIAKQNWKIIDFYDYQNPAKVCLWRHDLDLSIHRAYRLAQIEFEEGIKATYFIHLHNEFYNFFENENIELLLKIKDLGHDFGLHFDPNFYASRLTNYQDLLDWLQFEREILQKNFNLKIHVFSWHNPDIGNWLNIEEDEIGGMINTYGRYFKENYAYCSDSNGYWRFRRLKDVLESGEDKKLQVLTHPGWWTPEIMSPRDRISRCIDGRAKKQHQKYDDSLKKVGRENIQ</sequence>
<dbReference type="InterPro" id="IPR011330">
    <property type="entry name" value="Glyco_hydro/deAcase_b/a-brl"/>
</dbReference>
<gene>
    <name evidence="2" type="ORF">CUN59_12455</name>
</gene>
<evidence type="ECO:0000256" key="1">
    <source>
        <dbReference type="SAM" id="MobiDB-lite"/>
    </source>
</evidence>
<name>A0A2S6CTD5_9CYAN</name>
<comment type="caution">
    <text evidence="2">The sequence shown here is derived from an EMBL/GenBank/DDBJ whole genome shotgun (WGS) entry which is preliminary data.</text>
</comment>
<proteinExistence type="predicted"/>
<dbReference type="SUPFAM" id="SSF88713">
    <property type="entry name" value="Glycoside hydrolase/deacetylase"/>
    <property type="match status" value="1"/>
</dbReference>
<feature type="region of interest" description="Disordered" evidence="1">
    <location>
        <begin position="228"/>
        <end position="247"/>
    </location>
</feature>
<protein>
    <submittedName>
        <fullName evidence="2">Uncharacterized protein</fullName>
    </submittedName>
</protein>
<reference evidence="2 3" key="1">
    <citation type="submission" date="2018-02" db="EMBL/GenBank/DDBJ databases">
        <title>Discovery of a pederin family compound in a non-symbiotic bloom-forming cyanobacterium.</title>
        <authorList>
            <person name="Kust A."/>
            <person name="Mares J."/>
            <person name="Jokela J."/>
            <person name="Urajova P."/>
            <person name="Hajek J."/>
            <person name="Saurav K."/>
            <person name="Voracova K."/>
            <person name="Fewer D.P."/>
            <person name="Haapaniemi E."/>
            <person name="Permi P."/>
            <person name="Rehakova K."/>
            <person name="Sivonen K."/>
            <person name="Hrouzek P."/>
        </authorList>
    </citation>
    <scope>NUCLEOTIDE SEQUENCE [LARGE SCALE GENOMIC DNA]</scope>
    <source>
        <strain evidence="2 3">CHARLIE-1</strain>
    </source>
</reference>
<accession>A0A2S6CTD5</accession>
<dbReference type="EMBL" id="PGEM01000083">
    <property type="protein sequence ID" value="PPJ63035.1"/>
    <property type="molecule type" value="Genomic_DNA"/>
</dbReference>
<dbReference type="GO" id="GO:0005975">
    <property type="term" value="P:carbohydrate metabolic process"/>
    <property type="evidence" value="ECO:0007669"/>
    <property type="project" value="InterPro"/>
</dbReference>
<evidence type="ECO:0000313" key="2">
    <source>
        <dbReference type="EMBL" id="PPJ63035.1"/>
    </source>
</evidence>
<dbReference type="Proteomes" id="UP000239589">
    <property type="component" value="Unassembled WGS sequence"/>
</dbReference>
<keyword evidence="3" id="KW-1185">Reference proteome</keyword>